<reference evidence="2" key="1">
    <citation type="journal article" date="2023" name="Science">
        <title>Genome structures resolve the early diversification of teleost fishes.</title>
        <authorList>
            <person name="Parey E."/>
            <person name="Louis A."/>
            <person name="Montfort J."/>
            <person name="Bouchez O."/>
            <person name="Roques C."/>
            <person name="Iampietro C."/>
            <person name="Lluch J."/>
            <person name="Castinel A."/>
            <person name="Donnadieu C."/>
            <person name="Desvignes T."/>
            <person name="Floi Bucao C."/>
            <person name="Jouanno E."/>
            <person name="Wen M."/>
            <person name="Mejri S."/>
            <person name="Dirks R."/>
            <person name="Jansen H."/>
            <person name="Henkel C."/>
            <person name="Chen W.J."/>
            <person name="Zahm M."/>
            <person name="Cabau C."/>
            <person name="Klopp C."/>
            <person name="Thompson A.W."/>
            <person name="Robinson-Rechavi M."/>
            <person name="Braasch I."/>
            <person name="Lecointre G."/>
            <person name="Bobe J."/>
            <person name="Postlethwait J.H."/>
            <person name="Berthelot C."/>
            <person name="Roest Crollius H."/>
            <person name="Guiguen Y."/>
        </authorList>
    </citation>
    <scope>NUCLEOTIDE SEQUENCE</scope>
    <source>
        <strain evidence="2">NC1722</strain>
    </source>
</reference>
<organism evidence="2 3">
    <name type="scientific">Aldrovandia affinis</name>
    <dbReference type="NCBI Taxonomy" id="143900"/>
    <lineage>
        <taxon>Eukaryota</taxon>
        <taxon>Metazoa</taxon>
        <taxon>Chordata</taxon>
        <taxon>Craniata</taxon>
        <taxon>Vertebrata</taxon>
        <taxon>Euteleostomi</taxon>
        <taxon>Actinopterygii</taxon>
        <taxon>Neopterygii</taxon>
        <taxon>Teleostei</taxon>
        <taxon>Notacanthiformes</taxon>
        <taxon>Halosauridae</taxon>
        <taxon>Aldrovandia</taxon>
    </lineage>
</organism>
<comment type="caution">
    <text evidence="2">The sequence shown here is derived from an EMBL/GenBank/DDBJ whole genome shotgun (WGS) entry which is preliminary data.</text>
</comment>
<feature type="region of interest" description="Disordered" evidence="1">
    <location>
        <begin position="1"/>
        <end position="49"/>
    </location>
</feature>
<evidence type="ECO:0000313" key="3">
    <source>
        <dbReference type="Proteomes" id="UP001221898"/>
    </source>
</evidence>
<gene>
    <name evidence="2" type="ORF">AAFF_G00337250</name>
</gene>
<keyword evidence="3" id="KW-1185">Reference proteome</keyword>
<evidence type="ECO:0000256" key="1">
    <source>
        <dbReference type="SAM" id="MobiDB-lite"/>
    </source>
</evidence>
<name>A0AAD7WPQ3_9TELE</name>
<dbReference type="AlphaFoldDB" id="A0AAD7WPQ3"/>
<dbReference type="EMBL" id="JAINUG010000053">
    <property type="protein sequence ID" value="KAJ8404458.1"/>
    <property type="molecule type" value="Genomic_DNA"/>
</dbReference>
<accession>A0AAD7WPQ3</accession>
<evidence type="ECO:0000313" key="2">
    <source>
        <dbReference type="EMBL" id="KAJ8404458.1"/>
    </source>
</evidence>
<dbReference type="Proteomes" id="UP001221898">
    <property type="component" value="Unassembled WGS sequence"/>
</dbReference>
<protein>
    <submittedName>
        <fullName evidence="2">Uncharacterized protein</fullName>
    </submittedName>
</protein>
<feature type="compositionally biased region" description="Basic and acidic residues" evidence="1">
    <location>
        <begin position="27"/>
        <end position="49"/>
    </location>
</feature>
<sequence>MAWAEPPQDVLGSDSVCESTAPSGVKQETDERSFVTRERRDGQGAKESDRFQAHGVDQVADCGLWNVVPLLFDGRVKLLDIGRNWNTLSYTLIQIIPNMLNGWHVCATMGHPCVHNVDISKPLAHTTPNMLFAICLVQLKPGFNREEDTSPVYQLP</sequence>
<proteinExistence type="predicted"/>